<dbReference type="Proteomes" id="UP000655208">
    <property type="component" value="Unassembled WGS sequence"/>
</dbReference>
<reference evidence="5" key="1">
    <citation type="journal article" date="2014" name="Int. J. Syst. Evol. Microbiol.">
        <title>Complete genome sequence of Corynebacterium casei LMG S-19264T (=DSM 44701T), isolated from a smear-ripened cheese.</title>
        <authorList>
            <consortium name="US DOE Joint Genome Institute (JGI-PGF)"/>
            <person name="Walter F."/>
            <person name="Albersmeier A."/>
            <person name="Kalinowski J."/>
            <person name="Ruckert C."/>
        </authorList>
    </citation>
    <scope>NUCLEOTIDE SEQUENCE</scope>
    <source>
        <strain evidence="5">CGMCC 4.7308</strain>
    </source>
</reference>
<accession>A0A917SNZ1</accession>
<evidence type="ECO:0000256" key="1">
    <source>
        <dbReference type="ARBA" id="ARBA00022676"/>
    </source>
</evidence>
<feature type="domain" description="Spore protein YkvP/CgeB glycosyl transferase-like" evidence="4">
    <location>
        <begin position="228"/>
        <end position="320"/>
    </location>
</feature>
<evidence type="ECO:0000259" key="3">
    <source>
        <dbReference type="Pfam" id="PF13439"/>
    </source>
</evidence>
<gene>
    <name evidence="5" type="ORF">GCM10011594_09010</name>
</gene>
<dbReference type="PANTHER" id="PTHR12526">
    <property type="entry name" value="GLYCOSYLTRANSFERASE"/>
    <property type="match status" value="1"/>
</dbReference>
<reference evidence="5" key="2">
    <citation type="submission" date="2020-09" db="EMBL/GenBank/DDBJ databases">
        <authorList>
            <person name="Sun Q."/>
            <person name="Zhou Y."/>
        </authorList>
    </citation>
    <scope>NUCLEOTIDE SEQUENCE</scope>
    <source>
        <strain evidence="5">CGMCC 4.7308</strain>
    </source>
</reference>
<proteinExistence type="predicted"/>
<dbReference type="InterPro" id="IPR055259">
    <property type="entry name" value="YkvP/CgeB_Glyco_trans-like"/>
</dbReference>
<feature type="domain" description="Glycosyltransferase subfamily 4-like N-terminal" evidence="3">
    <location>
        <begin position="20"/>
        <end position="190"/>
    </location>
</feature>
<protein>
    <recommendedName>
        <fullName evidence="7">Glycosyltransferase</fullName>
    </recommendedName>
</protein>
<sequence length="367" mass="39679">MRIVFLSHTGRSSVFRIGSHQLAREMAAAGHDVVHISNPISLAHVAMLRDAEVRRRLRMAVPLRWQVIDGVRYAVPWSVFPLIPDPLRRPLTLGSTTILRRMLHKAGFHRPDLLLVDQPLFDFLVPVVGANTVVYRPTDINAADLARRAEDRLVPRVAGVVATSGVVARALAERFPEQRYAVVENGVETAHFASVGRPFEQRRGAVYVGALDRRFDWDAVVAMACAVPDQPVDLYGPLVSAVPHLPANVRLHGPVDYAEVPAVLAAHRVGLLPLNDDVTNSGRSPMKLYEYLAAGLTVVARATAPMTALGLSDVQGYTDPADAPARLVDGLDRAPSGDGAAAAAAMDWAGRARLLLAECERLAGTGH</sequence>
<name>A0A917SNZ1_9ACTN</name>
<keyword evidence="2" id="KW-0808">Transferase</keyword>
<dbReference type="AlphaFoldDB" id="A0A917SNZ1"/>
<organism evidence="5 6">
    <name type="scientific">Nakamurella endophytica</name>
    <dbReference type="NCBI Taxonomy" id="1748367"/>
    <lineage>
        <taxon>Bacteria</taxon>
        <taxon>Bacillati</taxon>
        <taxon>Actinomycetota</taxon>
        <taxon>Actinomycetes</taxon>
        <taxon>Nakamurellales</taxon>
        <taxon>Nakamurellaceae</taxon>
        <taxon>Nakamurella</taxon>
    </lineage>
</organism>
<evidence type="ECO:0000313" key="6">
    <source>
        <dbReference type="Proteomes" id="UP000655208"/>
    </source>
</evidence>
<keyword evidence="1" id="KW-0328">Glycosyltransferase</keyword>
<dbReference type="Pfam" id="PF13524">
    <property type="entry name" value="Glyco_trans_1_2"/>
    <property type="match status" value="1"/>
</dbReference>
<dbReference type="Gene3D" id="3.40.50.2000">
    <property type="entry name" value="Glycogen Phosphorylase B"/>
    <property type="match status" value="2"/>
</dbReference>
<dbReference type="GO" id="GO:0016757">
    <property type="term" value="F:glycosyltransferase activity"/>
    <property type="evidence" value="ECO:0007669"/>
    <property type="project" value="UniProtKB-KW"/>
</dbReference>
<keyword evidence="6" id="KW-1185">Reference proteome</keyword>
<evidence type="ECO:0008006" key="7">
    <source>
        <dbReference type="Google" id="ProtNLM"/>
    </source>
</evidence>
<evidence type="ECO:0000313" key="5">
    <source>
        <dbReference type="EMBL" id="GGL91440.1"/>
    </source>
</evidence>
<dbReference type="SUPFAM" id="SSF53756">
    <property type="entry name" value="UDP-Glycosyltransferase/glycogen phosphorylase"/>
    <property type="match status" value="1"/>
</dbReference>
<evidence type="ECO:0000256" key="2">
    <source>
        <dbReference type="ARBA" id="ARBA00022679"/>
    </source>
</evidence>
<dbReference type="Pfam" id="PF13439">
    <property type="entry name" value="Glyco_transf_4"/>
    <property type="match status" value="1"/>
</dbReference>
<dbReference type="InterPro" id="IPR028098">
    <property type="entry name" value="Glyco_trans_4-like_N"/>
</dbReference>
<evidence type="ECO:0000259" key="4">
    <source>
        <dbReference type="Pfam" id="PF13524"/>
    </source>
</evidence>
<comment type="caution">
    <text evidence="5">The sequence shown here is derived from an EMBL/GenBank/DDBJ whole genome shotgun (WGS) entry which is preliminary data.</text>
</comment>
<dbReference type="EMBL" id="BMNA01000002">
    <property type="protein sequence ID" value="GGL91440.1"/>
    <property type="molecule type" value="Genomic_DNA"/>
</dbReference>
<dbReference type="PANTHER" id="PTHR12526:SF600">
    <property type="entry name" value="GLYCOSYL TRANSFERASE GROUP 1"/>
    <property type="match status" value="1"/>
</dbReference>